<dbReference type="RefSeq" id="WP_278158842.1">
    <property type="nucleotide sequence ID" value="NZ_CP121252.1"/>
</dbReference>
<protein>
    <submittedName>
        <fullName evidence="3">DUF5719 family protein</fullName>
    </submittedName>
</protein>
<keyword evidence="2" id="KW-0812">Transmembrane</keyword>
<dbReference type="Proteomes" id="UP001219037">
    <property type="component" value="Chromosome"/>
</dbReference>
<name>A0ABY8H8A7_9MICC</name>
<evidence type="ECO:0000313" key="3">
    <source>
        <dbReference type="EMBL" id="WFP17391.1"/>
    </source>
</evidence>
<feature type="region of interest" description="Disordered" evidence="1">
    <location>
        <begin position="131"/>
        <end position="177"/>
    </location>
</feature>
<organism evidence="3 4">
    <name type="scientific">Citricoccus muralis</name>
    <dbReference type="NCBI Taxonomy" id="169134"/>
    <lineage>
        <taxon>Bacteria</taxon>
        <taxon>Bacillati</taxon>
        <taxon>Actinomycetota</taxon>
        <taxon>Actinomycetes</taxon>
        <taxon>Micrococcales</taxon>
        <taxon>Micrococcaceae</taxon>
        <taxon>Citricoccus</taxon>
    </lineage>
</organism>
<gene>
    <name evidence="3" type="ORF">P8192_04585</name>
</gene>
<keyword evidence="2" id="KW-1133">Transmembrane helix</keyword>
<proteinExistence type="predicted"/>
<dbReference type="EMBL" id="CP121252">
    <property type="protein sequence ID" value="WFP17391.1"/>
    <property type="molecule type" value="Genomic_DNA"/>
</dbReference>
<accession>A0ABY8H8A7</accession>
<keyword evidence="4" id="KW-1185">Reference proteome</keyword>
<dbReference type="Pfam" id="PF18986">
    <property type="entry name" value="DUF5719"/>
    <property type="match status" value="1"/>
</dbReference>
<dbReference type="InterPro" id="IPR043777">
    <property type="entry name" value="DUF5719"/>
</dbReference>
<evidence type="ECO:0000256" key="1">
    <source>
        <dbReference type="SAM" id="MobiDB-lite"/>
    </source>
</evidence>
<feature type="compositionally biased region" description="Low complexity" evidence="1">
    <location>
        <begin position="139"/>
        <end position="155"/>
    </location>
</feature>
<evidence type="ECO:0000313" key="4">
    <source>
        <dbReference type="Proteomes" id="UP001219037"/>
    </source>
</evidence>
<keyword evidence="2" id="KW-0472">Membrane</keyword>
<evidence type="ECO:0000256" key="2">
    <source>
        <dbReference type="SAM" id="Phobius"/>
    </source>
</evidence>
<feature type="transmembrane region" description="Helical" evidence="2">
    <location>
        <begin position="38"/>
        <end position="57"/>
    </location>
</feature>
<sequence length="570" mass="56133">MTPGSDEQAQLGRGARKRAVRRDAVLEAYGRSERRRGWALPTLGGVGALLLVGGVAYGTTVLPATPAALNTGAAPAALSAATAQYVCPAAPRLPSGADEATDVDFSPLSSDASTEATVSLFSDLAGRLPGSTLRPATTAGDAHGGPEAAAASGEELTTSQPDDIQQGAPATSGADGVAVRDAGAHRVGAPGGEQGLPSVVTVEPLGGQAGLGSAIAAYSASDGDLTGLDVSACTVPSHQQRLTGATTTLGSTAILVLTNPSASAATVDLRLFGAEGIIDSPGTSGLVLGPDQTRSFVLGGLAPNEENLAVEVRSSGGAVSASIQQHRLFGVMPGGVDIITPNADASQRQVVPGVSSPGADALEELNSQDDVDVAPAVQIAATGSATTAEVTALGPDGPASLGSGSVVELAANGTGSVDLSNLPAGEYTIVVEADAPVIATARSVSGAAEESVDMALTPSTSELAFDQLVSLPSHGTSQLVVYGSAAGTIEYQLVDESGSLGETQQQEVAEGDSVTLDLDDVDAPAGVRISTTDTGLFAGVIVSDGATGLSGYPVTPAAANGTGVPVRVGY</sequence>
<reference evidence="3 4" key="1">
    <citation type="submission" date="2023-04" db="EMBL/GenBank/DDBJ databases">
        <title>Funneling lignin-derived compounds into biodiesel using alkali-halophilic Citricoccus sp. P2.</title>
        <authorList>
            <person name="Luo C.-B."/>
        </authorList>
    </citation>
    <scope>NUCLEOTIDE SEQUENCE [LARGE SCALE GENOMIC DNA]</scope>
    <source>
        <strain evidence="3 4">P2</strain>
    </source>
</reference>